<evidence type="ECO:0000256" key="5">
    <source>
        <dbReference type="RuleBase" id="RU362024"/>
    </source>
</evidence>
<keyword evidence="5" id="KW-0963">Cytoplasm</keyword>
<comment type="catalytic activity">
    <reaction evidence="5">
        <text>uridine(32) in tRNA + S-adenosyl-L-methionine = 2'-O-methyluridine(32) in tRNA + S-adenosyl-L-homocysteine + H(+)</text>
        <dbReference type="Rhea" id="RHEA:42936"/>
        <dbReference type="Rhea" id="RHEA-COMP:10107"/>
        <dbReference type="Rhea" id="RHEA-COMP:10290"/>
        <dbReference type="ChEBI" id="CHEBI:15378"/>
        <dbReference type="ChEBI" id="CHEBI:57856"/>
        <dbReference type="ChEBI" id="CHEBI:59789"/>
        <dbReference type="ChEBI" id="CHEBI:65315"/>
        <dbReference type="ChEBI" id="CHEBI:74478"/>
        <dbReference type="EC" id="2.1.1.200"/>
    </reaction>
</comment>
<dbReference type="Proteomes" id="UP001595692">
    <property type="component" value="Unassembled WGS sequence"/>
</dbReference>
<organism evidence="7 8">
    <name type="scientific">Pseudaeromonas sharmana</name>
    <dbReference type="NCBI Taxonomy" id="328412"/>
    <lineage>
        <taxon>Bacteria</taxon>
        <taxon>Pseudomonadati</taxon>
        <taxon>Pseudomonadota</taxon>
        <taxon>Gammaproteobacteria</taxon>
        <taxon>Aeromonadales</taxon>
        <taxon>Aeromonadaceae</taxon>
        <taxon>Pseudaeromonas</taxon>
    </lineage>
</organism>
<dbReference type="PANTHER" id="PTHR42786">
    <property type="entry name" value="TRNA/RRNA METHYLTRANSFERASE"/>
    <property type="match status" value="1"/>
</dbReference>
<dbReference type="InterPro" id="IPR029028">
    <property type="entry name" value="Alpha/beta_knot_MTases"/>
</dbReference>
<dbReference type="EC" id="2.1.1.200" evidence="5"/>
<evidence type="ECO:0000256" key="1">
    <source>
        <dbReference type="ARBA" id="ARBA00007228"/>
    </source>
</evidence>
<dbReference type="CDD" id="cd18093">
    <property type="entry name" value="SpoU-like_TrmJ"/>
    <property type="match status" value="1"/>
</dbReference>
<dbReference type="Pfam" id="PF00588">
    <property type="entry name" value="SpoU_methylase"/>
    <property type="match status" value="1"/>
</dbReference>
<keyword evidence="8" id="KW-1185">Reference proteome</keyword>
<comment type="similarity">
    <text evidence="1">Belongs to the class IV-like SAM-binding methyltransferase superfamily. RNA methyltransferase TrmH family.</text>
</comment>
<evidence type="ECO:0000313" key="7">
    <source>
        <dbReference type="EMBL" id="MFC3914983.1"/>
    </source>
</evidence>
<keyword evidence="5" id="KW-0819">tRNA processing</keyword>
<dbReference type="GO" id="GO:0008168">
    <property type="term" value="F:methyltransferase activity"/>
    <property type="evidence" value="ECO:0007669"/>
    <property type="project" value="UniProtKB-KW"/>
</dbReference>
<dbReference type="NCBIfam" id="NF007752">
    <property type="entry name" value="PRK10433.1"/>
    <property type="match status" value="1"/>
</dbReference>
<comment type="subunit">
    <text evidence="5">Homodimer.</text>
</comment>
<protein>
    <recommendedName>
        <fullName evidence="5">tRNA (cytidine/uridine-2'-O-)-methyltransferase TrmJ</fullName>
        <ecNumber evidence="5">2.1.1.200</ecNumber>
    </recommendedName>
    <alternativeName>
        <fullName evidence="5">tRNA (cytidine(32)/uridine(32)-2'-O)-methyltransferase</fullName>
    </alternativeName>
    <alternativeName>
        <fullName evidence="5">tRNA Cm32/Um32 methyltransferase</fullName>
    </alternativeName>
</protein>
<accession>A0ABV8CSH2</accession>
<evidence type="ECO:0000256" key="3">
    <source>
        <dbReference type="ARBA" id="ARBA00022679"/>
    </source>
</evidence>
<evidence type="ECO:0000256" key="2">
    <source>
        <dbReference type="ARBA" id="ARBA00022603"/>
    </source>
</evidence>
<dbReference type="GO" id="GO:0032259">
    <property type="term" value="P:methylation"/>
    <property type="evidence" value="ECO:0007669"/>
    <property type="project" value="UniProtKB-KW"/>
</dbReference>
<sequence>MDLYFILMAPARPENVGAAARAMKTMGFSRLRVVASQAHRQPEAFWVAHGAQELLEQAEAFTSLPEALLDMDLVIATTARQRGQHHVYLTPAQVKAQLLNKSGLQRVGILFGCEESGLSNEQLAHADLISYLPLKVGYPSLNLGQAIMLYAYEMSALLDTPPSDAAVTLPAEAQVHALKRKIEDILVKVGVGQNEKLHHWALSGISMLGQRDLNLMHLLCKDLSRALENEEGIDSHEDKPV</sequence>
<evidence type="ECO:0000313" key="8">
    <source>
        <dbReference type="Proteomes" id="UP001595692"/>
    </source>
</evidence>
<dbReference type="Gene3D" id="3.40.1280.10">
    <property type="match status" value="1"/>
</dbReference>
<dbReference type="InterPro" id="IPR004384">
    <property type="entry name" value="RNA_MeTrfase_TrmJ/LasT"/>
</dbReference>
<reference evidence="8" key="1">
    <citation type="journal article" date="2019" name="Int. J. Syst. Evol. Microbiol.">
        <title>The Global Catalogue of Microorganisms (GCM) 10K type strain sequencing project: providing services to taxonomists for standard genome sequencing and annotation.</title>
        <authorList>
            <consortium name="The Broad Institute Genomics Platform"/>
            <consortium name="The Broad Institute Genome Sequencing Center for Infectious Disease"/>
            <person name="Wu L."/>
            <person name="Ma J."/>
        </authorList>
    </citation>
    <scope>NUCLEOTIDE SEQUENCE [LARGE SCALE GENOMIC DNA]</scope>
    <source>
        <strain evidence="8">CCUG 54939</strain>
    </source>
</reference>
<name>A0ABV8CSH2_9GAMM</name>
<dbReference type="EMBL" id="JBHSAF010000015">
    <property type="protein sequence ID" value="MFC3914983.1"/>
    <property type="molecule type" value="Genomic_DNA"/>
</dbReference>
<evidence type="ECO:0000259" key="6">
    <source>
        <dbReference type="Pfam" id="PF00588"/>
    </source>
</evidence>
<feature type="domain" description="tRNA/rRNA methyltransferase SpoU type" evidence="6">
    <location>
        <begin position="3"/>
        <end position="152"/>
    </location>
</feature>
<proteinExistence type="inferred from homology"/>
<dbReference type="PIRSF" id="PIRSF004808">
    <property type="entry name" value="LasT"/>
    <property type="match status" value="1"/>
</dbReference>
<comment type="catalytic activity">
    <reaction evidence="5">
        <text>cytidine(32) in tRNA + S-adenosyl-L-methionine = 2'-O-methylcytidine(32) in tRNA + S-adenosyl-L-homocysteine + H(+)</text>
        <dbReference type="Rhea" id="RHEA:42932"/>
        <dbReference type="Rhea" id="RHEA-COMP:10288"/>
        <dbReference type="Rhea" id="RHEA-COMP:10289"/>
        <dbReference type="ChEBI" id="CHEBI:15378"/>
        <dbReference type="ChEBI" id="CHEBI:57856"/>
        <dbReference type="ChEBI" id="CHEBI:59789"/>
        <dbReference type="ChEBI" id="CHEBI:74495"/>
        <dbReference type="ChEBI" id="CHEBI:82748"/>
        <dbReference type="EC" id="2.1.1.200"/>
    </reaction>
</comment>
<comment type="function">
    <text evidence="5">Catalyzes the formation of 2'O-methylated cytidine (Cm32) or 2'O-methylated uridine (Um32) at position 32 in tRNA.</text>
</comment>
<keyword evidence="4 5" id="KW-0949">S-adenosyl-L-methionine</keyword>
<keyword evidence="2 5" id="KW-0489">Methyltransferase</keyword>
<dbReference type="SUPFAM" id="SSF75217">
    <property type="entry name" value="alpha/beta knot"/>
    <property type="match status" value="1"/>
</dbReference>
<dbReference type="RefSeq" id="WP_377154552.1">
    <property type="nucleotide sequence ID" value="NZ_JBHSAF010000015.1"/>
</dbReference>
<dbReference type="PANTHER" id="PTHR42786:SF1">
    <property type="entry name" value="TRNA (CYTIDINE_URIDINE-2'-O-)-METHYLTRANSFERASE TRMJ"/>
    <property type="match status" value="1"/>
</dbReference>
<comment type="caution">
    <text evidence="7">The sequence shown here is derived from an EMBL/GenBank/DDBJ whole genome shotgun (WGS) entry which is preliminary data.</text>
</comment>
<comment type="subcellular location">
    <subcellularLocation>
        <location evidence="5">Cytoplasm</location>
    </subcellularLocation>
</comment>
<dbReference type="InterPro" id="IPR029026">
    <property type="entry name" value="tRNA_m1G_MTases_N"/>
</dbReference>
<keyword evidence="3 7" id="KW-0808">Transferase</keyword>
<evidence type="ECO:0000256" key="4">
    <source>
        <dbReference type="ARBA" id="ARBA00022691"/>
    </source>
</evidence>
<dbReference type="InterPro" id="IPR001537">
    <property type="entry name" value="SpoU_MeTrfase"/>
</dbReference>
<gene>
    <name evidence="5" type="primary">trmJ</name>
    <name evidence="7" type="ORF">ACFOSS_16195</name>
</gene>
<dbReference type="NCBIfam" id="TIGR00050">
    <property type="entry name" value="rRNA_methyl_1"/>
    <property type="match status" value="1"/>
</dbReference>